<keyword evidence="1" id="KW-0732">Signal</keyword>
<feature type="signal peptide" evidence="1">
    <location>
        <begin position="1"/>
        <end position="27"/>
    </location>
</feature>
<evidence type="ECO:0008006" key="4">
    <source>
        <dbReference type="Google" id="ProtNLM"/>
    </source>
</evidence>
<evidence type="ECO:0000256" key="1">
    <source>
        <dbReference type="SAM" id="SignalP"/>
    </source>
</evidence>
<dbReference type="AlphaFoldDB" id="A0A7T8B9W3"/>
<dbReference type="Gene3D" id="2.160.20.110">
    <property type="match status" value="1"/>
</dbReference>
<evidence type="ECO:0000313" key="3">
    <source>
        <dbReference type="Proteomes" id="UP000595917"/>
    </source>
</evidence>
<proteinExistence type="predicted"/>
<dbReference type="KEGG" id="bhc:JFL75_03745"/>
<organism evidence="2 3">
    <name type="scientific">Breznakiella homolactica</name>
    <dbReference type="NCBI Taxonomy" id="2798577"/>
    <lineage>
        <taxon>Bacteria</taxon>
        <taxon>Pseudomonadati</taxon>
        <taxon>Spirochaetota</taxon>
        <taxon>Spirochaetia</taxon>
        <taxon>Spirochaetales</taxon>
        <taxon>Breznakiellaceae</taxon>
        <taxon>Breznakiella</taxon>
    </lineage>
</organism>
<dbReference type="RefSeq" id="WP_215627343.1">
    <property type="nucleotide sequence ID" value="NZ_CP067089.2"/>
</dbReference>
<sequence>MNASQLRIFCLCSVFIVIPFLSCSNPAGSSKEPQPAVNYTLTLSYNGTEKSITVSPGSVVKGSQGFSGLNDNTVWGMQKNGNWIAQVTADGLVFVPIPVNTDEILLSGKDDLSKIGNDPEYPMTGTYILVSDIDLKGEQWIPIGYNAGGSSEDPFKGKLYGNGHTIKGLNLGGTISDNLGRGLFGHTSGAYIENLNIVLIDTPIEIEKCYYLGALVGYSRENDTFDRISVSGKMIITISPNRHSFLNIGGIVGYGSSTVLTNSCSSAEMEVTHEYPPGGSSYLDIGGLAGSLRGSIEKSFFSGNIKAVNKGYDVIAGGILGSGECVISDCYSLGKISAVCEANYTYIYNVYAGGIAGRNNSSINTSYSTGSISAAFAAKPEVAGAGGIAGINWMDSSEIINCVALNDEISSGHNTSFASRIVAINTYDGPLSGNLANNAMIIKKAGNTIPATPTGANTMHGADETLSNLKNQSAYSALSWNFPNTWIMDTRISEYPILRWQVE</sequence>
<name>A0A7T8B9W3_9SPIR</name>
<dbReference type="EMBL" id="CP067089">
    <property type="protein sequence ID" value="QQO10039.1"/>
    <property type="molecule type" value="Genomic_DNA"/>
</dbReference>
<evidence type="ECO:0000313" key="2">
    <source>
        <dbReference type="EMBL" id="QQO10039.1"/>
    </source>
</evidence>
<reference evidence="2" key="1">
    <citation type="submission" date="2021-01" db="EMBL/GenBank/DDBJ databases">
        <title>Description of Breznakiella homolactica.</title>
        <authorList>
            <person name="Song Y."/>
            <person name="Brune A."/>
        </authorList>
    </citation>
    <scope>NUCLEOTIDE SEQUENCE</scope>
    <source>
        <strain evidence="2">RmG30</strain>
    </source>
</reference>
<accession>A0A7T8B9W3</accession>
<protein>
    <recommendedName>
        <fullName evidence="4">GLUG domain-containing protein</fullName>
    </recommendedName>
</protein>
<keyword evidence="3" id="KW-1185">Reference proteome</keyword>
<feature type="chain" id="PRO_5030791452" description="GLUG domain-containing protein" evidence="1">
    <location>
        <begin position="28"/>
        <end position="503"/>
    </location>
</feature>
<gene>
    <name evidence="2" type="ORF">JFL75_03745</name>
</gene>
<dbReference type="Proteomes" id="UP000595917">
    <property type="component" value="Chromosome"/>
</dbReference>